<reference evidence="2" key="1">
    <citation type="submission" date="2023-05" db="EMBL/GenBank/DDBJ databases">
        <authorList>
            <person name="Stuckert A."/>
        </authorList>
    </citation>
    <scope>NUCLEOTIDE SEQUENCE</scope>
</reference>
<organism evidence="2 3">
    <name type="scientific">Staurois parvus</name>
    <dbReference type="NCBI Taxonomy" id="386267"/>
    <lineage>
        <taxon>Eukaryota</taxon>
        <taxon>Metazoa</taxon>
        <taxon>Chordata</taxon>
        <taxon>Craniata</taxon>
        <taxon>Vertebrata</taxon>
        <taxon>Euteleostomi</taxon>
        <taxon>Amphibia</taxon>
        <taxon>Batrachia</taxon>
        <taxon>Anura</taxon>
        <taxon>Neobatrachia</taxon>
        <taxon>Ranoidea</taxon>
        <taxon>Ranidae</taxon>
        <taxon>Staurois</taxon>
    </lineage>
</organism>
<dbReference type="Proteomes" id="UP001162483">
    <property type="component" value="Unassembled WGS sequence"/>
</dbReference>
<sequence length="44" mass="5411">MKKDDLFAKCNNRNKEKCAYFFNIFVFWFFNLYGKKKIKNPVVI</sequence>
<name>A0ABN9DCZ4_9NEOB</name>
<keyword evidence="1" id="KW-0472">Membrane</keyword>
<accession>A0ABN9DCZ4</accession>
<keyword evidence="3" id="KW-1185">Reference proteome</keyword>
<comment type="caution">
    <text evidence="2">The sequence shown here is derived from an EMBL/GenBank/DDBJ whole genome shotgun (WGS) entry which is preliminary data.</text>
</comment>
<evidence type="ECO:0000313" key="2">
    <source>
        <dbReference type="EMBL" id="CAI9569775.1"/>
    </source>
</evidence>
<dbReference type="EMBL" id="CATNWA010014265">
    <property type="protein sequence ID" value="CAI9569775.1"/>
    <property type="molecule type" value="Genomic_DNA"/>
</dbReference>
<keyword evidence="1" id="KW-1133">Transmembrane helix</keyword>
<feature type="non-terminal residue" evidence="2">
    <location>
        <position position="44"/>
    </location>
</feature>
<gene>
    <name evidence="2" type="ORF">SPARVUS_LOCUS6977646</name>
</gene>
<proteinExistence type="predicted"/>
<evidence type="ECO:0000256" key="1">
    <source>
        <dbReference type="SAM" id="Phobius"/>
    </source>
</evidence>
<protein>
    <submittedName>
        <fullName evidence="2">Uncharacterized protein</fullName>
    </submittedName>
</protein>
<keyword evidence="1" id="KW-0812">Transmembrane</keyword>
<feature type="transmembrane region" description="Helical" evidence="1">
    <location>
        <begin position="18"/>
        <end position="34"/>
    </location>
</feature>
<evidence type="ECO:0000313" key="3">
    <source>
        <dbReference type="Proteomes" id="UP001162483"/>
    </source>
</evidence>